<dbReference type="Gene3D" id="3.30.160.60">
    <property type="entry name" value="Classic Zinc Finger"/>
    <property type="match status" value="9"/>
</dbReference>
<comment type="subcellular location">
    <subcellularLocation>
        <location evidence="1">Nucleus</location>
    </subcellularLocation>
</comment>
<feature type="domain" description="C2H2-type" evidence="8">
    <location>
        <begin position="216"/>
        <end position="243"/>
    </location>
</feature>
<feature type="domain" description="C2H2-type" evidence="8">
    <location>
        <begin position="94"/>
        <end position="121"/>
    </location>
</feature>
<feature type="domain" description="C2H2-type" evidence="8">
    <location>
        <begin position="67"/>
        <end position="93"/>
    </location>
</feature>
<keyword evidence="2" id="KW-0479">Metal-binding</keyword>
<feature type="domain" description="C2H2-type" evidence="8">
    <location>
        <begin position="301"/>
        <end position="325"/>
    </location>
</feature>
<sequence>MKSHLKIQGAPCIFCDKTFSTLADPNDHVRSHIKEKPYCCTKCSSSFSKQGNLSAHKRTVHFKKFNLECEICGKFITKSSAEAHVRSHLTEKPYQCQLCGKRLKSSAGLKYHLKTHEEGRQFTFKCSICNKSYSALSNLRRHEKDGHKSSFRQIVKSCIFCEKVFPNKIIKSHIKSHLKEKPYACSRKGCEEEFANKNDLAHHLKLEHSRFKSVPVACVFCEKVFPTRPRVESHLKQHILEKPFDCPECPKSFLMRGYLVVHLRRVHFGERPFPCGVCGKMFGSRSHSQRHVATHLNEKPFACNFCGMRFRSREGYNKHLKSHVN</sequence>
<reference evidence="9 10" key="1">
    <citation type="submission" date="2024-08" db="EMBL/GenBank/DDBJ databases">
        <authorList>
            <person name="Cucini C."/>
            <person name="Frati F."/>
        </authorList>
    </citation>
    <scope>NUCLEOTIDE SEQUENCE [LARGE SCALE GENOMIC DNA]</scope>
</reference>
<dbReference type="PROSITE" id="PS00028">
    <property type="entry name" value="ZINC_FINGER_C2H2_1"/>
    <property type="match status" value="9"/>
</dbReference>
<evidence type="ECO:0000313" key="10">
    <source>
        <dbReference type="Proteomes" id="UP001642540"/>
    </source>
</evidence>
<organism evidence="9 10">
    <name type="scientific">Orchesella dallaii</name>
    <dbReference type="NCBI Taxonomy" id="48710"/>
    <lineage>
        <taxon>Eukaryota</taxon>
        <taxon>Metazoa</taxon>
        <taxon>Ecdysozoa</taxon>
        <taxon>Arthropoda</taxon>
        <taxon>Hexapoda</taxon>
        <taxon>Collembola</taxon>
        <taxon>Entomobryomorpha</taxon>
        <taxon>Entomobryoidea</taxon>
        <taxon>Orchesellidae</taxon>
        <taxon>Orchesellinae</taxon>
        <taxon>Orchesella</taxon>
    </lineage>
</organism>
<evidence type="ECO:0000256" key="7">
    <source>
        <dbReference type="PROSITE-ProRule" id="PRU00042"/>
    </source>
</evidence>
<dbReference type="PANTHER" id="PTHR24406">
    <property type="entry name" value="TRANSCRIPTIONAL REPRESSOR CTCFL-RELATED"/>
    <property type="match status" value="1"/>
</dbReference>
<proteinExistence type="predicted"/>
<dbReference type="InterPro" id="IPR013087">
    <property type="entry name" value="Znf_C2H2_type"/>
</dbReference>
<keyword evidence="10" id="KW-1185">Reference proteome</keyword>
<evidence type="ECO:0000256" key="2">
    <source>
        <dbReference type="ARBA" id="ARBA00022723"/>
    </source>
</evidence>
<feature type="domain" description="C2H2-type" evidence="8">
    <location>
        <begin position="124"/>
        <end position="152"/>
    </location>
</feature>
<accession>A0ABP1RQ27</accession>
<feature type="domain" description="C2H2-type" evidence="8">
    <location>
        <begin position="273"/>
        <end position="300"/>
    </location>
</feature>
<dbReference type="SUPFAM" id="SSF57667">
    <property type="entry name" value="beta-beta-alpha zinc fingers"/>
    <property type="match status" value="5"/>
</dbReference>
<dbReference type="PROSITE" id="PS50157">
    <property type="entry name" value="ZINC_FINGER_C2H2_2"/>
    <property type="match status" value="10"/>
</dbReference>
<protein>
    <recommendedName>
        <fullName evidence="8">C2H2-type domain-containing protein</fullName>
    </recommendedName>
</protein>
<evidence type="ECO:0000313" key="9">
    <source>
        <dbReference type="EMBL" id="CAL8132796.1"/>
    </source>
</evidence>
<dbReference type="Proteomes" id="UP001642540">
    <property type="component" value="Unassembled WGS sequence"/>
</dbReference>
<gene>
    <name evidence="9" type="ORF">ODALV1_LOCUS24766</name>
</gene>
<feature type="domain" description="C2H2-type" evidence="8">
    <location>
        <begin position="183"/>
        <end position="213"/>
    </location>
</feature>
<dbReference type="EMBL" id="CAXLJM020000093">
    <property type="protein sequence ID" value="CAL8132796.1"/>
    <property type="molecule type" value="Genomic_DNA"/>
</dbReference>
<dbReference type="Pfam" id="PF13894">
    <property type="entry name" value="zf-C2H2_4"/>
    <property type="match status" value="1"/>
</dbReference>
<evidence type="ECO:0000256" key="5">
    <source>
        <dbReference type="ARBA" id="ARBA00022833"/>
    </source>
</evidence>
<evidence type="ECO:0000259" key="8">
    <source>
        <dbReference type="PROSITE" id="PS50157"/>
    </source>
</evidence>
<dbReference type="Pfam" id="PF00096">
    <property type="entry name" value="zf-C2H2"/>
    <property type="match status" value="4"/>
</dbReference>
<name>A0ABP1RQ27_9HEXA</name>
<evidence type="ECO:0000256" key="1">
    <source>
        <dbReference type="ARBA" id="ARBA00004123"/>
    </source>
</evidence>
<feature type="domain" description="C2H2-type" evidence="8">
    <location>
        <begin position="38"/>
        <end position="61"/>
    </location>
</feature>
<keyword evidence="4 7" id="KW-0863">Zinc-finger</keyword>
<dbReference type="InterPro" id="IPR036236">
    <property type="entry name" value="Znf_C2H2_sf"/>
</dbReference>
<evidence type="ECO:0000256" key="4">
    <source>
        <dbReference type="ARBA" id="ARBA00022771"/>
    </source>
</evidence>
<keyword evidence="6" id="KW-0539">Nucleus</keyword>
<comment type="caution">
    <text evidence="9">The sequence shown here is derived from an EMBL/GenBank/DDBJ whole genome shotgun (WGS) entry which is preliminary data.</text>
</comment>
<feature type="domain" description="C2H2-type" evidence="8">
    <location>
        <begin position="10"/>
        <end position="37"/>
    </location>
</feature>
<dbReference type="InterPro" id="IPR050888">
    <property type="entry name" value="ZnF_C2H2-type_TF"/>
</dbReference>
<evidence type="ECO:0000256" key="6">
    <source>
        <dbReference type="ARBA" id="ARBA00023242"/>
    </source>
</evidence>
<feature type="domain" description="C2H2-type" evidence="8">
    <location>
        <begin position="244"/>
        <end position="272"/>
    </location>
</feature>
<evidence type="ECO:0000256" key="3">
    <source>
        <dbReference type="ARBA" id="ARBA00022737"/>
    </source>
</evidence>
<dbReference type="SMART" id="SM00355">
    <property type="entry name" value="ZnF_C2H2"/>
    <property type="match status" value="11"/>
</dbReference>
<keyword evidence="5" id="KW-0862">Zinc</keyword>
<keyword evidence="3" id="KW-0677">Repeat</keyword>